<sequence>MLDAVPQPLKSSPPLASDGFLVCGLGSLGQNCVANLKSFGVPVHAINNTLPDQWEVPHLRHLIDHLEIGDCRSAEVLEKAGIRQCRAVLLVTQDERVNLEAALTARVLNPKVRLVMRSDKQNLNDLMKQQLQNFVAFEPTQLAAPAFALGAFGEELIGYFSLDGHRFQVVKQRLELGHRWCDRRQIHELETGHRRVLCHTPVEIDPARVAVSPSTLFYRWLPDTLLRPDDEVVLIECDAHLRWSGTGPQGPSLPGESPKPLRRGVFKGLRRAIARLRDWPALRQDLFSLGQPSAGGQLRQVAILCGITVLALCLVGTLLLDANAPDDLSLFQAFLYTFVTLFGGYGDVYTALENFDHPRLLQTFGVVLTVAGAAFVGVLYALLTEKLLTLRFEFRERRPPVPEKDHVVVIWLGRVGRYVLAALQELNQPVVGISSHGLDADVLPQVPLLTGDVTAALDRANLATAKSVVAVSEDEIQNLEMGLLAHRLNPHCRAIIRTYDQQFTDRVAQIFPFAQVLCASALSAEAFAGAAFGEQVIGLFRLYDQTVLITQYQIEPGDTLVGLLLSEVAYGYGVVPLWHQPQGQPGKIMPSDDIRLQPGDRLVVLGTISGLRRIEQRQMAPRTWHIHLEKALTADALFDGAAEIARLSGYRLGDAREFMTQLPGTLPLPLYRHQALRLSRLLTRAQVKAKVVPPPA</sequence>
<evidence type="ECO:0000313" key="3">
    <source>
        <dbReference type="EMBL" id="OKH43804.1"/>
    </source>
</evidence>
<dbReference type="STRING" id="549789.NIES30_24300"/>
<dbReference type="EMBL" id="MRCG01000029">
    <property type="protein sequence ID" value="OKH43804.1"/>
    <property type="molecule type" value="Genomic_DNA"/>
</dbReference>
<feature type="transmembrane region" description="Helical" evidence="1">
    <location>
        <begin position="333"/>
        <end position="352"/>
    </location>
</feature>
<dbReference type="InterPro" id="IPR006037">
    <property type="entry name" value="RCK_C"/>
</dbReference>
<keyword evidence="1" id="KW-1133">Transmembrane helix</keyword>
<dbReference type="AlphaFoldDB" id="A0A1U7IYK1"/>
<keyword evidence="4" id="KW-1185">Reference proteome</keyword>
<protein>
    <submittedName>
        <fullName evidence="3">Potassium transporter</fullName>
    </submittedName>
</protein>
<dbReference type="InterPro" id="IPR050721">
    <property type="entry name" value="Trk_Ktr_HKT_K-transport"/>
</dbReference>
<feature type="transmembrane region" description="Helical" evidence="1">
    <location>
        <begin position="364"/>
        <end position="383"/>
    </location>
</feature>
<dbReference type="Gene3D" id="3.40.50.720">
    <property type="entry name" value="NAD(P)-binding Rossmann-like Domain"/>
    <property type="match status" value="2"/>
</dbReference>
<gene>
    <name evidence="3" type="ORF">NIES30_24300</name>
</gene>
<proteinExistence type="predicted"/>
<name>A0A1U7IYK1_9CYAN</name>
<dbReference type="InterPro" id="IPR003148">
    <property type="entry name" value="RCK_N"/>
</dbReference>
<dbReference type="InterPro" id="IPR036721">
    <property type="entry name" value="RCK_C_sf"/>
</dbReference>
<evidence type="ECO:0000259" key="2">
    <source>
        <dbReference type="PROSITE" id="PS51202"/>
    </source>
</evidence>
<dbReference type="Proteomes" id="UP000185557">
    <property type="component" value="Unassembled WGS sequence"/>
</dbReference>
<dbReference type="GO" id="GO:0006813">
    <property type="term" value="P:potassium ion transport"/>
    <property type="evidence" value="ECO:0007669"/>
    <property type="project" value="InterPro"/>
</dbReference>
<dbReference type="OrthoDB" id="473812at2"/>
<keyword evidence="1" id="KW-0472">Membrane</keyword>
<organism evidence="3 4">
    <name type="scientific">Phormidium tenue NIES-30</name>
    <dbReference type="NCBI Taxonomy" id="549789"/>
    <lineage>
        <taxon>Bacteria</taxon>
        <taxon>Bacillati</taxon>
        <taxon>Cyanobacteriota</taxon>
        <taxon>Cyanophyceae</taxon>
        <taxon>Oscillatoriophycideae</taxon>
        <taxon>Oscillatoriales</taxon>
        <taxon>Oscillatoriaceae</taxon>
        <taxon>Phormidium</taxon>
    </lineage>
</organism>
<reference evidence="3 4" key="1">
    <citation type="submission" date="2016-11" db="EMBL/GenBank/DDBJ databases">
        <title>Draft Genome Sequences of Nine Cyanobacterial Strains from Diverse Habitats.</title>
        <authorList>
            <person name="Zhu T."/>
            <person name="Hou S."/>
            <person name="Lu X."/>
            <person name="Hess W.R."/>
        </authorList>
    </citation>
    <scope>NUCLEOTIDE SEQUENCE [LARGE SCALE GENOMIC DNA]</scope>
    <source>
        <strain evidence="3 4">NIES-30</strain>
    </source>
</reference>
<feature type="transmembrane region" description="Helical" evidence="1">
    <location>
        <begin position="301"/>
        <end position="321"/>
    </location>
</feature>
<evidence type="ECO:0000313" key="4">
    <source>
        <dbReference type="Proteomes" id="UP000185557"/>
    </source>
</evidence>
<dbReference type="Pfam" id="PF02080">
    <property type="entry name" value="TrkA_C"/>
    <property type="match status" value="1"/>
</dbReference>
<dbReference type="PROSITE" id="PS51202">
    <property type="entry name" value="RCK_C"/>
    <property type="match status" value="1"/>
</dbReference>
<dbReference type="PANTHER" id="PTHR43833">
    <property type="entry name" value="POTASSIUM CHANNEL PROTEIN 2-RELATED-RELATED"/>
    <property type="match status" value="1"/>
</dbReference>
<accession>A0A1U7IYK1</accession>
<dbReference type="PANTHER" id="PTHR43833:SF11">
    <property type="entry name" value="VOLTAGE-GATED POTASSIUM CHANNEL KCH"/>
    <property type="match status" value="1"/>
</dbReference>
<dbReference type="Pfam" id="PF02254">
    <property type="entry name" value="TrkA_N"/>
    <property type="match status" value="2"/>
</dbReference>
<dbReference type="InterPro" id="IPR036291">
    <property type="entry name" value="NAD(P)-bd_dom_sf"/>
</dbReference>
<dbReference type="SUPFAM" id="SSF116726">
    <property type="entry name" value="TrkA C-terminal domain-like"/>
    <property type="match status" value="1"/>
</dbReference>
<dbReference type="Gene3D" id="3.30.70.1450">
    <property type="entry name" value="Regulator of K+ conductance, C-terminal domain"/>
    <property type="match status" value="1"/>
</dbReference>
<feature type="domain" description="RCK C-terminal" evidence="2">
    <location>
        <begin position="537"/>
        <end position="620"/>
    </location>
</feature>
<evidence type="ECO:0000256" key="1">
    <source>
        <dbReference type="SAM" id="Phobius"/>
    </source>
</evidence>
<dbReference type="SUPFAM" id="SSF51735">
    <property type="entry name" value="NAD(P)-binding Rossmann-fold domains"/>
    <property type="match status" value="2"/>
</dbReference>
<dbReference type="SUPFAM" id="SSF81324">
    <property type="entry name" value="Voltage-gated potassium channels"/>
    <property type="match status" value="1"/>
</dbReference>
<dbReference type="RefSeq" id="WP_073611039.1">
    <property type="nucleotide sequence ID" value="NZ_MRCG01000029.1"/>
</dbReference>
<comment type="caution">
    <text evidence="3">The sequence shown here is derived from an EMBL/GenBank/DDBJ whole genome shotgun (WGS) entry which is preliminary data.</text>
</comment>
<keyword evidence="1" id="KW-0812">Transmembrane</keyword>
<dbReference type="GO" id="GO:0008324">
    <property type="term" value="F:monoatomic cation transmembrane transporter activity"/>
    <property type="evidence" value="ECO:0007669"/>
    <property type="project" value="InterPro"/>
</dbReference>